<dbReference type="GO" id="GO:0003700">
    <property type="term" value="F:DNA-binding transcription factor activity"/>
    <property type="evidence" value="ECO:0007669"/>
    <property type="project" value="InterPro"/>
</dbReference>
<reference evidence="3 4" key="2">
    <citation type="journal article" date="2015" name="BMC Genomics">
        <title>Analysis of three genomes within the thermophilic bacterial species Caldanaerobacter subterraneus with a focus on carbon monoxide dehydrogenase evolution and hydrolase diversity.</title>
        <authorList>
            <person name="Sant'Anna F.H."/>
            <person name="Lebedinsky A.V."/>
            <person name="Sokolova T.G."/>
            <person name="Robb F.T."/>
            <person name="Gonzalez J.M."/>
        </authorList>
    </citation>
    <scope>NUCLEOTIDE SEQUENCE [LARGE SCALE GENOMIC DNA]</scope>
    <source>
        <strain evidence="3 4">DSM 12653</strain>
    </source>
</reference>
<organism evidence="3 4">
    <name type="scientific">Caldanaerobacter subterraneus subsp. pacificus DSM 12653</name>
    <dbReference type="NCBI Taxonomy" id="391606"/>
    <lineage>
        <taxon>Bacteria</taxon>
        <taxon>Bacillati</taxon>
        <taxon>Bacillota</taxon>
        <taxon>Clostridia</taxon>
        <taxon>Thermoanaerobacterales</taxon>
        <taxon>Thermoanaerobacteraceae</taxon>
        <taxon>Caldanaerobacter</taxon>
    </lineage>
</organism>
<dbReference type="InterPro" id="IPR039422">
    <property type="entry name" value="MarR/SlyA-like"/>
</dbReference>
<dbReference type="EMBL" id="ABXP02000114">
    <property type="protein sequence ID" value="KKC28900.1"/>
    <property type="molecule type" value="Genomic_DNA"/>
</dbReference>
<evidence type="ECO:0000313" key="4">
    <source>
        <dbReference type="Proteomes" id="UP000010146"/>
    </source>
</evidence>
<dbReference type="PANTHER" id="PTHR33164">
    <property type="entry name" value="TRANSCRIPTIONAL REGULATOR, MARR FAMILY"/>
    <property type="match status" value="1"/>
</dbReference>
<evidence type="ECO:0000256" key="1">
    <source>
        <dbReference type="SAM" id="Coils"/>
    </source>
</evidence>
<protein>
    <submittedName>
        <fullName evidence="3">Transcriptional regulator</fullName>
    </submittedName>
</protein>
<dbReference type="Proteomes" id="UP000010146">
    <property type="component" value="Unassembled WGS sequence"/>
</dbReference>
<dbReference type="InterPro" id="IPR011991">
    <property type="entry name" value="ArsR-like_HTH"/>
</dbReference>
<dbReference type="PRINTS" id="PR00598">
    <property type="entry name" value="HTHMARR"/>
</dbReference>
<dbReference type="InterPro" id="IPR036388">
    <property type="entry name" value="WH-like_DNA-bd_sf"/>
</dbReference>
<dbReference type="SMART" id="SM00347">
    <property type="entry name" value="HTH_MARR"/>
    <property type="match status" value="1"/>
</dbReference>
<dbReference type="InterPro" id="IPR036390">
    <property type="entry name" value="WH_DNA-bd_sf"/>
</dbReference>
<proteinExistence type="predicted"/>
<sequence length="172" mass="19948">MSKIFAYEIFVYEIILNAVVKMEEISNGLKILKLLKQIGNTIKQMMKYECKEYDITGPQGMLMGILAHYGEMKVSDLSQKLGLSNSTVSGILDRLEKQGLVKRVRSKEDRRVVYVSVTPEFKEKFQRHFKEAERKFEELINRASQEDLNKIIEGLEALKKVLEMKGNEDLKR</sequence>
<dbReference type="Gene3D" id="1.10.10.10">
    <property type="entry name" value="Winged helix-like DNA-binding domain superfamily/Winged helix DNA-binding domain"/>
    <property type="match status" value="1"/>
</dbReference>
<feature type="domain" description="HTH marR-type" evidence="2">
    <location>
        <begin position="28"/>
        <end position="160"/>
    </location>
</feature>
<reference evidence="4" key="3">
    <citation type="submission" date="2015-02" db="EMBL/GenBank/DDBJ databases">
        <title>Genome analysis of three genomes within the thermophilic hydrogenogenic bacterial species Caldanaerobacter subterraneus.</title>
        <authorList>
            <person name="Sant'Anna F.H."/>
            <person name="Lebedinsky A."/>
            <person name="Sokolova T."/>
            <person name="Robb F.T."/>
            <person name="Gonzalez J.M."/>
        </authorList>
    </citation>
    <scope>NUCLEOTIDE SEQUENCE [LARGE SCALE GENOMIC DNA]</scope>
    <source>
        <strain evidence="4">DSM 12653</strain>
    </source>
</reference>
<dbReference type="GO" id="GO:0006950">
    <property type="term" value="P:response to stress"/>
    <property type="evidence" value="ECO:0007669"/>
    <property type="project" value="TreeGrafter"/>
</dbReference>
<keyword evidence="1" id="KW-0175">Coiled coil</keyword>
<accession>A0A0F5PJV4</accession>
<name>A0A0F5PJV4_9THEO</name>
<dbReference type="PROSITE" id="PS50995">
    <property type="entry name" value="HTH_MARR_2"/>
    <property type="match status" value="1"/>
</dbReference>
<dbReference type="Pfam" id="PF01047">
    <property type="entry name" value="MarR"/>
    <property type="match status" value="1"/>
</dbReference>
<evidence type="ECO:0000313" key="3">
    <source>
        <dbReference type="EMBL" id="KKC28900.1"/>
    </source>
</evidence>
<feature type="coiled-coil region" evidence="1">
    <location>
        <begin position="122"/>
        <end position="165"/>
    </location>
</feature>
<dbReference type="InterPro" id="IPR000835">
    <property type="entry name" value="HTH_MarR-typ"/>
</dbReference>
<dbReference type="SUPFAM" id="SSF46785">
    <property type="entry name" value="Winged helix' DNA-binding domain"/>
    <property type="match status" value="1"/>
</dbReference>
<comment type="caution">
    <text evidence="3">The sequence shown here is derived from an EMBL/GenBank/DDBJ whole genome shotgun (WGS) entry which is preliminary data.</text>
</comment>
<dbReference type="PANTHER" id="PTHR33164:SF43">
    <property type="entry name" value="HTH-TYPE TRANSCRIPTIONAL REPRESSOR YETL"/>
    <property type="match status" value="1"/>
</dbReference>
<dbReference type="CDD" id="cd00090">
    <property type="entry name" value="HTH_ARSR"/>
    <property type="match status" value="1"/>
</dbReference>
<dbReference type="AlphaFoldDB" id="A0A0F5PJV4"/>
<reference evidence="3 4" key="1">
    <citation type="submission" date="2008-07" db="EMBL/GenBank/DDBJ databases">
        <authorList>
            <person name="Gonzalez J."/>
            <person name="Sokolova T."/>
            <person name="Ferriera S."/>
            <person name="Johnson J."/>
            <person name="Kravitz S."/>
            <person name="Beeson K."/>
            <person name="Sutton G."/>
            <person name="Rogers Y.-H."/>
            <person name="Friedman R."/>
            <person name="Frazier M."/>
            <person name="Venter J.C."/>
        </authorList>
    </citation>
    <scope>NUCLEOTIDE SEQUENCE [LARGE SCALE GENOMIC DNA]</scope>
    <source>
        <strain evidence="3 4">DSM 12653</strain>
    </source>
</reference>
<gene>
    <name evidence="3" type="ORF">CDSM653_02124</name>
</gene>
<evidence type="ECO:0000259" key="2">
    <source>
        <dbReference type="PROSITE" id="PS50995"/>
    </source>
</evidence>